<dbReference type="EMBL" id="FSRU01000002">
    <property type="protein sequence ID" value="SIO60639.1"/>
    <property type="molecule type" value="Genomic_DNA"/>
</dbReference>
<name>A0A1N6KVU8_9BURK</name>
<dbReference type="InterPro" id="IPR050861">
    <property type="entry name" value="Dihydroxyacetone_Kinase"/>
</dbReference>
<protein>
    <submittedName>
        <fullName evidence="2">Dihydroxyacetone kinase DhaK subunit</fullName>
    </submittedName>
</protein>
<dbReference type="PANTHER" id="PTHR28629">
    <property type="entry name" value="TRIOKINASE/FMN CYCLASE"/>
    <property type="match status" value="1"/>
</dbReference>
<proteinExistence type="predicted"/>
<dbReference type="Gene3D" id="3.40.50.10440">
    <property type="entry name" value="Dihydroxyacetone kinase, domain 1"/>
    <property type="match status" value="1"/>
</dbReference>
<dbReference type="FunFam" id="3.40.50.10440:FF:000001">
    <property type="entry name" value="Dihydroxyacetone kinase, DhaK subunit"/>
    <property type="match status" value="1"/>
</dbReference>
<keyword evidence="3" id="KW-1185">Reference proteome</keyword>
<keyword evidence="2" id="KW-0418">Kinase</keyword>
<sequence>MNRVINNPDLVVEDMLRGILAAHPELRAAPENPRVVAHAHARQKDRVGIVTGGGSGHEPAFIGYVGRNLVDAVAIGEIFSSPTAKSFFEAFKAADSGAGVACLYGNYAGDNMNVKMAIKLAEREGIRVRTVVANDDAASAPQDEIEKRRGVAGEIVMWKVGGARAAQGATLDEVIATARKAVDSTRSIGVGLSACTIPAVGKANFVIKDGEMEVGIGHHGEPGILVQPTVPARDMARLMLDKLLPDLPFSRGDKVSVLLSGLGATPLMEQYILYGEVADYLREAGIEVQFSFVGNLFTSLEMMGVTLTLTKLDDELSACLAHPCQSIGLNVGDAR</sequence>
<gene>
    <name evidence="2" type="ORF">SAMN05444165_4945</name>
</gene>
<dbReference type="RefSeq" id="WP_074300010.1">
    <property type="nucleotide sequence ID" value="NZ_FSRU01000002.1"/>
</dbReference>
<dbReference type="Proteomes" id="UP000185151">
    <property type="component" value="Unassembled WGS sequence"/>
</dbReference>
<feature type="domain" description="DhaK" evidence="1">
    <location>
        <begin position="7"/>
        <end position="329"/>
    </location>
</feature>
<reference evidence="2 3" key="1">
    <citation type="submission" date="2016-11" db="EMBL/GenBank/DDBJ databases">
        <authorList>
            <person name="Jaros S."/>
            <person name="Januszkiewicz K."/>
            <person name="Wedrychowicz H."/>
        </authorList>
    </citation>
    <scope>NUCLEOTIDE SEQUENCE [LARGE SCALE GENOMIC DNA]</scope>
    <source>
        <strain evidence="2 3">GAS95</strain>
    </source>
</reference>
<dbReference type="AlphaFoldDB" id="A0A1N6KVU8"/>
<dbReference type="GO" id="GO:0005829">
    <property type="term" value="C:cytosol"/>
    <property type="evidence" value="ECO:0007669"/>
    <property type="project" value="TreeGrafter"/>
</dbReference>
<dbReference type="GO" id="GO:0004371">
    <property type="term" value="F:glycerone kinase activity"/>
    <property type="evidence" value="ECO:0007669"/>
    <property type="project" value="InterPro"/>
</dbReference>
<keyword evidence="2" id="KW-0808">Transferase</keyword>
<dbReference type="SUPFAM" id="SSF82549">
    <property type="entry name" value="DAK1/DegV-like"/>
    <property type="match status" value="1"/>
</dbReference>
<evidence type="ECO:0000259" key="1">
    <source>
        <dbReference type="PROSITE" id="PS51481"/>
    </source>
</evidence>
<dbReference type="GO" id="GO:0019563">
    <property type="term" value="P:glycerol catabolic process"/>
    <property type="evidence" value="ECO:0007669"/>
    <property type="project" value="TreeGrafter"/>
</dbReference>
<dbReference type="PROSITE" id="PS51481">
    <property type="entry name" value="DHAK"/>
    <property type="match status" value="1"/>
</dbReference>
<dbReference type="InterPro" id="IPR004006">
    <property type="entry name" value="DhaK_dom"/>
</dbReference>
<evidence type="ECO:0000313" key="3">
    <source>
        <dbReference type="Proteomes" id="UP000185151"/>
    </source>
</evidence>
<dbReference type="Gene3D" id="3.30.1180.20">
    <property type="entry name" value="Dihydroxyacetone kinase, domain 2"/>
    <property type="match status" value="1"/>
</dbReference>
<dbReference type="PANTHER" id="PTHR28629:SF4">
    <property type="entry name" value="TRIOKINASE_FMN CYCLASE"/>
    <property type="match status" value="1"/>
</dbReference>
<evidence type="ECO:0000313" key="2">
    <source>
        <dbReference type="EMBL" id="SIO60639.1"/>
    </source>
</evidence>
<dbReference type="OrthoDB" id="9806345at2"/>
<dbReference type="Pfam" id="PF02733">
    <property type="entry name" value="Dak1"/>
    <property type="match status" value="1"/>
</dbReference>
<organism evidence="2 3">
    <name type="scientific">Paraburkholderia phenazinium</name>
    <dbReference type="NCBI Taxonomy" id="60549"/>
    <lineage>
        <taxon>Bacteria</taxon>
        <taxon>Pseudomonadati</taxon>
        <taxon>Pseudomonadota</taxon>
        <taxon>Betaproteobacteria</taxon>
        <taxon>Burkholderiales</taxon>
        <taxon>Burkholderiaceae</taxon>
        <taxon>Paraburkholderia</taxon>
    </lineage>
</organism>
<accession>A0A1N6KVU8</accession>